<feature type="compositionally biased region" description="Polar residues" evidence="1">
    <location>
        <begin position="46"/>
        <end position="60"/>
    </location>
</feature>
<dbReference type="Proteomes" id="UP000299102">
    <property type="component" value="Unassembled WGS sequence"/>
</dbReference>
<feature type="region of interest" description="Disordered" evidence="1">
    <location>
        <begin position="29"/>
        <end position="64"/>
    </location>
</feature>
<sequence length="98" mass="10889">MVHGSRLPIWRTGAVADGNCIKIVETEEKRKGSRMEEKYKEEKNSHTASLLSTNHTSPTVGSEIHGDSERIMSLSLAARVIKRRDRRCGSSAGIPTRQ</sequence>
<proteinExistence type="predicted"/>
<reference evidence="2 3" key="1">
    <citation type="journal article" date="2019" name="Commun. Biol.">
        <title>The bagworm genome reveals a unique fibroin gene that provides high tensile strength.</title>
        <authorList>
            <person name="Kono N."/>
            <person name="Nakamura H."/>
            <person name="Ohtoshi R."/>
            <person name="Tomita M."/>
            <person name="Numata K."/>
            <person name="Arakawa K."/>
        </authorList>
    </citation>
    <scope>NUCLEOTIDE SEQUENCE [LARGE SCALE GENOMIC DNA]</scope>
</reference>
<dbReference type="EMBL" id="BGZK01001501">
    <property type="protein sequence ID" value="GBP81228.1"/>
    <property type="molecule type" value="Genomic_DNA"/>
</dbReference>
<name>A0A4C1YYS4_EUMVA</name>
<evidence type="ECO:0000313" key="3">
    <source>
        <dbReference type="Proteomes" id="UP000299102"/>
    </source>
</evidence>
<comment type="caution">
    <text evidence="2">The sequence shown here is derived from an EMBL/GenBank/DDBJ whole genome shotgun (WGS) entry which is preliminary data.</text>
</comment>
<evidence type="ECO:0000313" key="2">
    <source>
        <dbReference type="EMBL" id="GBP81228.1"/>
    </source>
</evidence>
<organism evidence="2 3">
    <name type="scientific">Eumeta variegata</name>
    <name type="common">Bagworm moth</name>
    <name type="synonym">Eumeta japonica</name>
    <dbReference type="NCBI Taxonomy" id="151549"/>
    <lineage>
        <taxon>Eukaryota</taxon>
        <taxon>Metazoa</taxon>
        <taxon>Ecdysozoa</taxon>
        <taxon>Arthropoda</taxon>
        <taxon>Hexapoda</taxon>
        <taxon>Insecta</taxon>
        <taxon>Pterygota</taxon>
        <taxon>Neoptera</taxon>
        <taxon>Endopterygota</taxon>
        <taxon>Lepidoptera</taxon>
        <taxon>Glossata</taxon>
        <taxon>Ditrysia</taxon>
        <taxon>Tineoidea</taxon>
        <taxon>Psychidae</taxon>
        <taxon>Oiketicinae</taxon>
        <taxon>Eumeta</taxon>
    </lineage>
</organism>
<accession>A0A4C1YYS4</accession>
<evidence type="ECO:0000256" key="1">
    <source>
        <dbReference type="SAM" id="MobiDB-lite"/>
    </source>
</evidence>
<gene>
    <name evidence="2" type="ORF">EVAR_55724_1</name>
</gene>
<feature type="compositionally biased region" description="Basic and acidic residues" evidence="1">
    <location>
        <begin position="29"/>
        <end position="45"/>
    </location>
</feature>
<dbReference type="AlphaFoldDB" id="A0A4C1YYS4"/>
<keyword evidence="3" id="KW-1185">Reference proteome</keyword>
<protein>
    <submittedName>
        <fullName evidence="2">Uncharacterized protein</fullName>
    </submittedName>
</protein>